<sequence>MVRAAPGNWGMTFIFGGLGPLSVAGHGDQPLADGLMFTEIGVRRVFKRFVLPFSFGAGITHRTREGTTRPEISAGVSGSIAVLKGFRVWRRIAPYTGAFLHVHYIDAPGPDNWLVNLSVGPILGIEYYLADRVSLYGQGVFAIGPDITRQSVQVVARAMMAAGGQLGLTFYF</sequence>
<comment type="caution">
    <text evidence="1">The sequence shown here is derived from an EMBL/GenBank/DDBJ whole genome shotgun (WGS) entry which is preliminary data.</text>
</comment>
<reference evidence="1" key="1">
    <citation type="submission" date="2022-11" db="EMBL/GenBank/DDBJ databases">
        <title>Minimal conservation of predation-associated metabolite biosynthetic gene clusters underscores biosynthetic potential of Myxococcota including descriptions for ten novel species: Archangium lansinium sp. nov., Myxococcus landrumus sp. nov., Nannocystis bai.</title>
        <authorList>
            <person name="Ahearne A."/>
            <person name="Stevens C."/>
            <person name="Phillips K."/>
        </authorList>
    </citation>
    <scope>NUCLEOTIDE SEQUENCE</scope>
    <source>
        <strain evidence="1">Na p29</strain>
    </source>
</reference>
<protein>
    <submittedName>
        <fullName evidence="1">Uncharacterized protein</fullName>
    </submittedName>
</protein>
<keyword evidence="2" id="KW-1185">Reference proteome</keyword>
<accession>A0A9X3F2U2</accession>
<dbReference type="Proteomes" id="UP001150924">
    <property type="component" value="Unassembled WGS sequence"/>
</dbReference>
<dbReference type="AlphaFoldDB" id="A0A9X3F2U2"/>
<evidence type="ECO:0000313" key="1">
    <source>
        <dbReference type="EMBL" id="MCY1010413.1"/>
    </source>
</evidence>
<evidence type="ECO:0000313" key="2">
    <source>
        <dbReference type="Proteomes" id="UP001150924"/>
    </source>
</evidence>
<gene>
    <name evidence="1" type="ORF">OV079_33570</name>
</gene>
<organism evidence="1 2">
    <name type="scientific">Nannocystis pusilla</name>
    <dbReference type="NCBI Taxonomy" id="889268"/>
    <lineage>
        <taxon>Bacteria</taxon>
        <taxon>Pseudomonadati</taxon>
        <taxon>Myxococcota</taxon>
        <taxon>Polyangia</taxon>
        <taxon>Nannocystales</taxon>
        <taxon>Nannocystaceae</taxon>
        <taxon>Nannocystis</taxon>
    </lineage>
</organism>
<name>A0A9X3F2U2_9BACT</name>
<dbReference type="EMBL" id="JAPNKE010000002">
    <property type="protein sequence ID" value="MCY1010413.1"/>
    <property type="molecule type" value="Genomic_DNA"/>
</dbReference>
<proteinExistence type="predicted"/>
<dbReference type="RefSeq" id="WP_267773344.1">
    <property type="nucleotide sequence ID" value="NZ_JAPNKE010000002.1"/>
</dbReference>